<evidence type="ECO:0000313" key="2">
    <source>
        <dbReference type="EMBL" id="KKU05253.1"/>
    </source>
</evidence>
<dbReference type="InterPro" id="IPR013610">
    <property type="entry name" value="ArdC_N"/>
</dbReference>
<accession>A0A0G1PIN4</accession>
<gene>
    <name evidence="2" type="ORF">UX06_C0001G0014</name>
</gene>
<dbReference type="EMBL" id="LCKT01000001">
    <property type="protein sequence ID" value="KKU05253.1"/>
    <property type="molecule type" value="Genomic_DNA"/>
</dbReference>
<dbReference type="Proteomes" id="UP000034696">
    <property type="component" value="Unassembled WGS sequence"/>
</dbReference>
<dbReference type="AlphaFoldDB" id="A0A0G1PIN4"/>
<dbReference type="Pfam" id="PF08401">
    <property type="entry name" value="ArdcN"/>
    <property type="match status" value="1"/>
</dbReference>
<evidence type="ECO:0000259" key="1">
    <source>
        <dbReference type="Pfam" id="PF08401"/>
    </source>
</evidence>
<name>A0A0G1PIN4_9BACT</name>
<comment type="caution">
    <text evidence="2">The sequence shown here is derived from an EMBL/GenBank/DDBJ whole genome shotgun (WGS) entry which is preliminary data.</text>
</comment>
<protein>
    <recommendedName>
        <fullName evidence="1">N-terminal domain-containing protein</fullName>
    </recommendedName>
</protein>
<reference evidence="2 3" key="1">
    <citation type="journal article" date="2015" name="Nature">
        <title>rRNA introns, odd ribosomes, and small enigmatic genomes across a large radiation of phyla.</title>
        <authorList>
            <person name="Brown C.T."/>
            <person name="Hug L.A."/>
            <person name="Thomas B.C."/>
            <person name="Sharon I."/>
            <person name="Castelle C.J."/>
            <person name="Singh A."/>
            <person name="Wilkins M.J."/>
            <person name="Williams K.H."/>
            <person name="Banfield J.F."/>
        </authorList>
    </citation>
    <scope>NUCLEOTIDE SEQUENCE [LARGE SCALE GENOMIC DNA]</scope>
</reference>
<evidence type="ECO:0000313" key="3">
    <source>
        <dbReference type="Proteomes" id="UP000034696"/>
    </source>
</evidence>
<proteinExistence type="predicted"/>
<sequence>MAGPAISGFTGSTTNHAMVAAEIERRWSKAEVKRYDAERNCLTFSKWLSLGYAPRKGEKAIRSVTFVEQKDDKGKVIKKFPRSVFLFYVKQVEPKKV</sequence>
<organism evidence="2 3">
    <name type="scientific">Candidatus Giovannonibacteria bacterium GW2011_GWA2_45_21</name>
    <dbReference type="NCBI Taxonomy" id="1618649"/>
    <lineage>
        <taxon>Bacteria</taxon>
        <taxon>Candidatus Giovannoniibacteriota</taxon>
    </lineage>
</organism>
<dbReference type="GO" id="GO:0003697">
    <property type="term" value="F:single-stranded DNA binding"/>
    <property type="evidence" value="ECO:0007669"/>
    <property type="project" value="InterPro"/>
</dbReference>
<feature type="domain" description="N-terminal" evidence="1">
    <location>
        <begin position="29"/>
        <end position="73"/>
    </location>
</feature>